<proteinExistence type="predicted"/>
<keyword evidence="1" id="KW-0328">Glycosyltransferase</keyword>
<evidence type="ECO:0000256" key="2">
    <source>
        <dbReference type="ARBA" id="ARBA00022679"/>
    </source>
</evidence>
<evidence type="ECO:0000313" key="5">
    <source>
        <dbReference type="EMBL" id="QHS81533.1"/>
    </source>
</evidence>
<keyword evidence="3" id="KW-0325">Glycoprotein</keyword>
<dbReference type="EMBL" id="MN740758">
    <property type="protein sequence ID" value="QHS81533.1"/>
    <property type="molecule type" value="Genomic_DNA"/>
</dbReference>
<reference evidence="5" key="1">
    <citation type="journal article" date="2020" name="Nature">
        <title>Giant virus diversity and host interactions through global metagenomics.</title>
        <authorList>
            <person name="Schulz F."/>
            <person name="Roux S."/>
            <person name="Paez-Espino D."/>
            <person name="Jungbluth S."/>
            <person name="Walsh D.A."/>
            <person name="Denef V.J."/>
            <person name="McMahon K.D."/>
            <person name="Konstantinidis K.T."/>
            <person name="Eloe-Fadrosh E.A."/>
            <person name="Kyrpides N.C."/>
            <person name="Woyke T."/>
        </authorList>
    </citation>
    <scope>NUCLEOTIDE SEQUENCE</scope>
    <source>
        <strain evidence="5">GVMAG-S-1101164-72</strain>
    </source>
</reference>
<evidence type="ECO:0000259" key="4">
    <source>
        <dbReference type="Pfam" id="PF04577"/>
    </source>
</evidence>
<dbReference type="InterPro" id="IPR049625">
    <property type="entry name" value="Glyco_transf_61_cat"/>
</dbReference>
<protein>
    <recommendedName>
        <fullName evidence="4">Glycosyltransferase 61 catalytic domain-containing protein</fullName>
    </recommendedName>
</protein>
<name>A0A6C0APT8_9ZZZZ</name>
<feature type="domain" description="Glycosyltransferase 61 catalytic" evidence="4">
    <location>
        <begin position="97"/>
        <end position="262"/>
    </location>
</feature>
<evidence type="ECO:0000256" key="1">
    <source>
        <dbReference type="ARBA" id="ARBA00022676"/>
    </source>
</evidence>
<dbReference type="GO" id="GO:0016757">
    <property type="term" value="F:glycosyltransferase activity"/>
    <property type="evidence" value="ECO:0007669"/>
    <property type="project" value="UniProtKB-KW"/>
</dbReference>
<evidence type="ECO:0000256" key="3">
    <source>
        <dbReference type="ARBA" id="ARBA00023180"/>
    </source>
</evidence>
<sequence>MTEIVLHNKYDISRNDLTNIYGSSDLCDQFMNTFKRTYKNEDLTVYSANKIAISFTKNIKLYGVDPIIHPLSEEEQKNTTFNIPFAAILVQKWGYGFYHFVNEMLPKIIRIFEYNSKIPIIIFYNETFIKSILTYIGITNPIIPYNGTPQYMIKNAILMTETRSGNPTPSDIDVIRKYIRLNNTVKDTIVFIYRKERLRSISNFDKVYDELNIRFPKEQFVIFDSLPFDKTVQLFQKAKLIIGAHGAGLSNMIFGTKKTPVIEIFPVDIANMCYWHLSWILENPHYILASESSGPPALNITINIEELCNLISRLV</sequence>
<organism evidence="5">
    <name type="scientific">viral metagenome</name>
    <dbReference type="NCBI Taxonomy" id="1070528"/>
    <lineage>
        <taxon>unclassified sequences</taxon>
        <taxon>metagenomes</taxon>
        <taxon>organismal metagenomes</taxon>
    </lineage>
</organism>
<keyword evidence="2" id="KW-0808">Transferase</keyword>
<dbReference type="AlphaFoldDB" id="A0A6C0APT8"/>
<dbReference type="PANTHER" id="PTHR20961">
    <property type="entry name" value="GLYCOSYLTRANSFERASE"/>
    <property type="match status" value="1"/>
</dbReference>
<accession>A0A6C0APT8</accession>
<dbReference type="Pfam" id="PF04577">
    <property type="entry name" value="Glyco_transf_61"/>
    <property type="match status" value="1"/>
</dbReference>
<dbReference type="InterPro" id="IPR007657">
    <property type="entry name" value="Glycosyltransferase_61"/>
</dbReference>